<name>A0A2T0K349_9ACTN</name>
<dbReference type="AlphaFoldDB" id="A0A2T0K349"/>
<dbReference type="OrthoDB" id="3297567at2"/>
<sequence>MTKKLIIGDQEWGIADADAEGVVRLVREAMLNGTSVELSLYDPDGHSVIVFLNGAATSAVVLDLTKGPRPSQMS</sequence>
<proteinExistence type="predicted"/>
<protein>
    <submittedName>
        <fullName evidence="1">Uncharacterized protein</fullName>
    </submittedName>
</protein>
<accession>A0A2T0K349</accession>
<gene>
    <name evidence="1" type="ORF">CLV67_11631</name>
</gene>
<dbReference type="Proteomes" id="UP000239415">
    <property type="component" value="Unassembled WGS sequence"/>
</dbReference>
<reference evidence="1 2" key="1">
    <citation type="submission" date="2018-03" db="EMBL/GenBank/DDBJ databases">
        <title>Genomic Encyclopedia of Archaeal and Bacterial Type Strains, Phase II (KMG-II): from individual species to whole genera.</title>
        <authorList>
            <person name="Goeker M."/>
        </authorList>
    </citation>
    <scope>NUCLEOTIDE SEQUENCE [LARGE SCALE GENOMIC DNA]</scope>
    <source>
        <strain evidence="1 2">DSM 43146</strain>
    </source>
</reference>
<organism evidence="1 2">
    <name type="scientific">Actinoplanes italicus</name>
    <dbReference type="NCBI Taxonomy" id="113567"/>
    <lineage>
        <taxon>Bacteria</taxon>
        <taxon>Bacillati</taxon>
        <taxon>Actinomycetota</taxon>
        <taxon>Actinomycetes</taxon>
        <taxon>Micromonosporales</taxon>
        <taxon>Micromonosporaceae</taxon>
        <taxon>Actinoplanes</taxon>
    </lineage>
</organism>
<evidence type="ECO:0000313" key="2">
    <source>
        <dbReference type="Proteomes" id="UP000239415"/>
    </source>
</evidence>
<dbReference type="EMBL" id="PVMZ01000016">
    <property type="protein sequence ID" value="PRX17255.1"/>
    <property type="molecule type" value="Genomic_DNA"/>
</dbReference>
<evidence type="ECO:0000313" key="1">
    <source>
        <dbReference type="EMBL" id="PRX17255.1"/>
    </source>
</evidence>
<dbReference type="RefSeq" id="WP_106325325.1">
    <property type="nucleotide sequence ID" value="NZ_BOMO01000149.1"/>
</dbReference>
<comment type="caution">
    <text evidence="1">The sequence shown here is derived from an EMBL/GenBank/DDBJ whole genome shotgun (WGS) entry which is preliminary data.</text>
</comment>
<keyword evidence="2" id="KW-1185">Reference proteome</keyword>